<protein>
    <submittedName>
        <fullName evidence="6">ArsR family transcriptional regulator</fullName>
    </submittedName>
</protein>
<organism evidence="6 7">
    <name type="scientific">Albidovulum denitrificans</name>
    <dbReference type="NCBI Taxonomy" id="404881"/>
    <lineage>
        <taxon>Bacteria</taxon>
        <taxon>Pseudomonadati</taxon>
        <taxon>Pseudomonadota</taxon>
        <taxon>Alphaproteobacteria</taxon>
        <taxon>Rhodobacterales</taxon>
        <taxon>Paracoccaceae</taxon>
        <taxon>Albidovulum</taxon>
    </lineage>
</organism>
<feature type="domain" description="HTH arsR-type" evidence="5">
    <location>
        <begin position="36"/>
        <end position="130"/>
    </location>
</feature>
<accession>A0A2S8S5X5</accession>
<dbReference type="CDD" id="cd00090">
    <property type="entry name" value="HTH_ARSR"/>
    <property type="match status" value="1"/>
</dbReference>
<dbReference type="PROSITE" id="PS50987">
    <property type="entry name" value="HTH_ARSR_2"/>
    <property type="match status" value="1"/>
</dbReference>
<keyword evidence="3" id="KW-0804">Transcription</keyword>
<dbReference type="PANTHER" id="PTHR43132:SF2">
    <property type="entry name" value="ARSENICAL RESISTANCE OPERON REPRESSOR ARSR-RELATED"/>
    <property type="match status" value="1"/>
</dbReference>
<dbReference type="SMART" id="SM00418">
    <property type="entry name" value="HTH_ARSR"/>
    <property type="match status" value="1"/>
</dbReference>
<evidence type="ECO:0000256" key="1">
    <source>
        <dbReference type="ARBA" id="ARBA00023015"/>
    </source>
</evidence>
<comment type="caution">
    <text evidence="6">The sequence shown here is derived from an EMBL/GenBank/DDBJ whole genome shotgun (WGS) entry which is preliminary data.</text>
</comment>
<dbReference type="SUPFAM" id="SSF46785">
    <property type="entry name" value="Winged helix' DNA-binding domain"/>
    <property type="match status" value="1"/>
</dbReference>
<dbReference type="AlphaFoldDB" id="A0A2S8S5X5"/>
<name>A0A2S8S5X5_9RHOB</name>
<dbReference type="PANTHER" id="PTHR43132">
    <property type="entry name" value="ARSENICAL RESISTANCE OPERON REPRESSOR ARSR-RELATED"/>
    <property type="match status" value="1"/>
</dbReference>
<dbReference type="Pfam" id="PF01022">
    <property type="entry name" value="HTH_5"/>
    <property type="match status" value="1"/>
</dbReference>
<dbReference type="InterPro" id="IPR011991">
    <property type="entry name" value="ArsR-like_HTH"/>
</dbReference>
<evidence type="ECO:0000313" key="7">
    <source>
        <dbReference type="Proteomes" id="UP000238338"/>
    </source>
</evidence>
<dbReference type="NCBIfam" id="NF033788">
    <property type="entry name" value="HTH_metalloreg"/>
    <property type="match status" value="1"/>
</dbReference>
<dbReference type="InterPro" id="IPR036388">
    <property type="entry name" value="WH-like_DNA-bd_sf"/>
</dbReference>
<evidence type="ECO:0000256" key="4">
    <source>
        <dbReference type="SAM" id="MobiDB-lite"/>
    </source>
</evidence>
<dbReference type="InterPro" id="IPR036390">
    <property type="entry name" value="WH_DNA-bd_sf"/>
</dbReference>
<reference evidence="6 7" key="1">
    <citation type="submission" date="2018-02" db="EMBL/GenBank/DDBJ databases">
        <title>Genomic Encyclopedia of Archaeal and Bacterial Type Strains, Phase II (KMG-II): from individual species to whole genera.</title>
        <authorList>
            <person name="Goeker M."/>
        </authorList>
    </citation>
    <scope>NUCLEOTIDE SEQUENCE [LARGE SCALE GENOMIC DNA]</scope>
    <source>
        <strain evidence="6 7">DSM 18921</strain>
    </source>
</reference>
<evidence type="ECO:0000256" key="2">
    <source>
        <dbReference type="ARBA" id="ARBA00023125"/>
    </source>
</evidence>
<keyword evidence="7" id="KW-1185">Reference proteome</keyword>
<evidence type="ECO:0000256" key="3">
    <source>
        <dbReference type="ARBA" id="ARBA00023163"/>
    </source>
</evidence>
<dbReference type="Gene3D" id="1.10.10.10">
    <property type="entry name" value="Winged helix-like DNA-binding domain superfamily/Winged helix DNA-binding domain"/>
    <property type="match status" value="1"/>
</dbReference>
<sequence length="138" mass="15380">MVRPDTEGKGNVPHEGDTTDWESRMEACLASVDPERFAPEADAAANFLKALAHDGRLMILCNLANGERSVTELETLLLSRQAAVSQQLARLRMERIVKTRREGKTIYYSLSDPRIARMLGLIYDCFCRQEGSPPPSEG</sequence>
<evidence type="ECO:0000313" key="6">
    <source>
        <dbReference type="EMBL" id="PQV56219.1"/>
    </source>
</evidence>
<dbReference type="PRINTS" id="PR00778">
    <property type="entry name" value="HTHARSR"/>
</dbReference>
<keyword evidence="2" id="KW-0238">DNA-binding</keyword>
<dbReference type="EMBL" id="PVEP01000005">
    <property type="protein sequence ID" value="PQV56219.1"/>
    <property type="molecule type" value="Genomic_DNA"/>
</dbReference>
<dbReference type="GO" id="GO:0003677">
    <property type="term" value="F:DNA binding"/>
    <property type="evidence" value="ECO:0007669"/>
    <property type="project" value="UniProtKB-KW"/>
</dbReference>
<dbReference type="Proteomes" id="UP000238338">
    <property type="component" value="Unassembled WGS sequence"/>
</dbReference>
<feature type="region of interest" description="Disordered" evidence="4">
    <location>
        <begin position="1"/>
        <end position="21"/>
    </location>
</feature>
<evidence type="ECO:0000259" key="5">
    <source>
        <dbReference type="PROSITE" id="PS50987"/>
    </source>
</evidence>
<keyword evidence="1" id="KW-0805">Transcription regulation</keyword>
<dbReference type="InterPro" id="IPR051011">
    <property type="entry name" value="Metal_resp_trans_reg"/>
</dbReference>
<gene>
    <name evidence="6" type="ORF">LX70_02484</name>
</gene>
<dbReference type="GO" id="GO:0003700">
    <property type="term" value="F:DNA-binding transcription factor activity"/>
    <property type="evidence" value="ECO:0007669"/>
    <property type="project" value="InterPro"/>
</dbReference>
<dbReference type="InterPro" id="IPR001845">
    <property type="entry name" value="HTH_ArsR_DNA-bd_dom"/>
</dbReference>
<dbReference type="OrthoDB" id="194599at2"/>
<proteinExistence type="predicted"/>